<evidence type="ECO:0000313" key="2">
    <source>
        <dbReference type="Proteomes" id="UP000308886"/>
    </source>
</evidence>
<name>A0AC61QP17_9BACT</name>
<organism evidence="1 2">
    <name type="scientific">Palleniella muris</name>
    <dbReference type="NCBI Taxonomy" id="3038145"/>
    <lineage>
        <taxon>Bacteria</taxon>
        <taxon>Pseudomonadati</taxon>
        <taxon>Bacteroidota</taxon>
        <taxon>Bacteroidia</taxon>
        <taxon>Bacteroidales</taxon>
        <taxon>Prevotellaceae</taxon>
        <taxon>Palleniella</taxon>
    </lineage>
</organism>
<gene>
    <name evidence="1" type="ORF">E5358_10175</name>
</gene>
<keyword evidence="2" id="KW-1185">Reference proteome</keyword>
<protein>
    <submittedName>
        <fullName evidence="1">S41 family peptidase</fullName>
    </submittedName>
</protein>
<accession>A0AC61QP17</accession>
<dbReference type="Proteomes" id="UP000308886">
    <property type="component" value="Unassembled WGS sequence"/>
</dbReference>
<comment type="caution">
    <text evidence="1">The sequence shown here is derived from an EMBL/GenBank/DDBJ whole genome shotgun (WGS) entry which is preliminary data.</text>
</comment>
<reference evidence="1" key="1">
    <citation type="submission" date="2019-04" db="EMBL/GenBank/DDBJ databases">
        <title>Microbes associate with the intestines of laboratory mice.</title>
        <authorList>
            <person name="Navarre W."/>
            <person name="Wong E."/>
            <person name="Huang K."/>
            <person name="Tropini C."/>
            <person name="Ng K."/>
            <person name="Yu B."/>
        </authorList>
    </citation>
    <scope>NUCLEOTIDE SEQUENCE</scope>
    <source>
        <strain evidence="1">NM73_A23</strain>
    </source>
</reference>
<sequence length="584" mass="64913">MKINNIFRAFALLLPLMGAQPAQAQKDSHNLEVAKQLEIFCDIYRDLDMMYVDSLDAKEVVGTGIKAMLRSLDPYTEYYPQADVKELKQMITGKYGGIGSVVSFNVKENATVINEPYFSMPAQEVGLKKGDIILSIDGEDMKGKSTTYVSEHLRGEAGTSFILKVLRPTLPKAAETPAKKGRKGKKEKVNPKGQELSFKLTRRAIQMPAMPYYGMLTDSIGYINLNQFTEDCSKEVRHAVIDLKRKGMKQLLFDLRGNGGGSLSEAVDILNMFLPKDLSIVKTKGKLTRANREYKTTALPIDTLMPIAVLVNGGTASASEIMAGTMQDLDRGVVIGTKTFGKGLVQVPMDVPYNGNLKLTTAHYYIPSGRCIQAINYKHANGGSREAVADSLKKEFKTLHGRKVKDGGGIMPDIEVKPDSLPNIVMYLTASGLDSTNVMMDYVVDYVAKHPQIAPAREFSITDADYAEFCRRATEAGFKYDRESGRFLKDLEKVARFEGYYERAKAEFEALEAKLKHDLTAELDYHRDVIKDAITMDIVSCYYYQAGAIENSLRRDKQIKAAIALLRDPARYSATLAPEEKKAE</sequence>
<dbReference type="EMBL" id="SRZC01000016">
    <property type="protein sequence ID" value="TGX81493.1"/>
    <property type="molecule type" value="Genomic_DNA"/>
</dbReference>
<proteinExistence type="predicted"/>
<evidence type="ECO:0000313" key="1">
    <source>
        <dbReference type="EMBL" id="TGX81493.1"/>
    </source>
</evidence>